<organism evidence="1 2">
    <name type="scientific">Prescottella agglutinans</name>
    <dbReference type="NCBI Taxonomy" id="1644129"/>
    <lineage>
        <taxon>Bacteria</taxon>
        <taxon>Bacillati</taxon>
        <taxon>Actinomycetota</taxon>
        <taxon>Actinomycetes</taxon>
        <taxon>Mycobacteriales</taxon>
        <taxon>Nocardiaceae</taxon>
        <taxon>Prescottella</taxon>
    </lineage>
</organism>
<dbReference type="NCBIfam" id="NF046112">
    <property type="entry name" value="MSMEG_6209_Nter"/>
    <property type="match status" value="1"/>
</dbReference>
<keyword evidence="2" id="KW-1185">Reference proteome</keyword>
<comment type="caution">
    <text evidence="1">The sequence shown here is derived from an EMBL/GenBank/DDBJ whole genome shotgun (WGS) entry which is preliminary data.</text>
</comment>
<dbReference type="Proteomes" id="UP001160334">
    <property type="component" value="Unassembled WGS sequence"/>
</dbReference>
<accession>A0ABT6M6K3</accession>
<gene>
    <name evidence="1" type="ORF">M2280_001146</name>
</gene>
<evidence type="ECO:0000313" key="1">
    <source>
        <dbReference type="EMBL" id="MDH6279937.1"/>
    </source>
</evidence>
<evidence type="ECO:0000313" key="2">
    <source>
        <dbReference type="Proteomes" id="UP001160334"/>
    </source>
</evidence>
<dbReference type="EMBL" id="JARXVC010000002">
    <property type="protein sequence ID" value="MDH6279937.1"/>
    <property type="molecule type" value="Genomic_DNA"/>
</dbReference>
<reference evidence="1 2" key="1">
    <citation type="submission" date="2023-04" db="EMBL/GenBank/DDBJ databases">
        <title>Forest soil microbial communities from Buena Vista Peninsula, Colon Province, Panama.</title>
        <authorList>
            <person name="Bouskill N."/>
        </authorList>
    </citation>
    <scope>NUCLEOTIDE SEQUENCE [LARGE SCALE GENOMIC DNA]</scope>
    <source>
        <strain evidence="1 2">CFH S0262</strain>
    </source>
</reference>
<proteinExistence type="predicted"/>
<sequence length="123" mass="13967">MGRDGVRRPTVERITPAATFPVYEPFSDQVAVPERNRNCGECSLCCQALFTVAWSTPAVANTKEEAALREAAHAIKRDYPQLSDSEVDEMIARAVEDFHDRPIREFVPLFVERRIRSRLSESD</sequence>
<protein>
    <submittedName>
        <fullName evidence="1">Uncharacterized protein</fullName>
    </submittedName>
</protein>
<name>A0ABT6M6K3_9NOCA</name>